<dbReference type="InterPro" id="IPR002403">
    <property type="entry name" value="Cyt_P450_E_grp-IV"/>
</dbReference>
<evidence type="ECO:0000313" key="9">
    <source>
        <dbReference type="EMBL" id="KAF2205688.1"/>
    </source>
</evidence>
<dbReference type="InterPro" id="IPR036396">
    <property type="entry name" value="Cyt_P450_sf"/>
</dbReference>
<evidence type="ECO:0000256" key="1">
    <source>
        <dbReference type="ARBA" id="ARBA00001971"/>
    </source>
</evidence>
<dbReference type="PROSITE" id="PS00086">
    <property type="entry name" value="CYTOCHROME_P450"/>
    <property type="match status" value="1"/>
</dbReference>
<comment type="cofactor">
    <cofactor evidence="1 6">
        <name>heme</name>
        <dbReference type="ChEBI" id="CHEBI:30413"/>
    </cofactor>
</comment>
<dbReference type="Gene3D" id="1.10.630.10">
    <property type="entry name" value="Cytochrome P450"/>
    <property type="match status" value="1"/>
</dbReference>
<keyword evidence="4 6" id="KW-0479">Metal-binding</keyword>
<evidence type="ECO:0000313" key="10">
    <source>
        <dbReference type="Proteomes" id="UP000799536"/>
    </source>
</evidence>
<dbReference type="OrthoDB" id="1470350at2759"/>
<dbReference type="InterPro" id="IPR017972">
    <property type="entry name" value="Cyt_P450_CS"/>
</dbReference>
<dbReference type="PRINTS" id="PR00465">
    <property type="entry name" value="EP450IV"/>
</dbReference>
<dbReference type="Proteomes" id="UP000799536">
    <property type="component" value="Unassembled WGS sequence"/>
</dbReference>
<dbReference type="InterPro" id="IPR001128">
    <property type="entry name" value="Cyt_P450"/>
</dbReference>
<dbReference type="InterPro" id="IPR050529">
    <property type="entry name" value="CYP450_sterol_14alpha_dmase"/>
</dbReference>
<evidence type="ECO:0000256" key="2">
    <source>
        <dbReference type="ARBA" id="ARBA00010617"/>
    </source>
</evidence>
<evidence type="ECO:0000256" key="4">
    <source>
        <dbReference type="ARBA" id="ARBA00022723"/>
    </source>
</evidence>
<dbReference type="GO" id="GO:0020037">
    <property type="term" value="F:heme binding"/>
    <property type="evidence" value="ECO:0007669"/>
    <property type="project" value="InterPro"/>
</dbReference>
<dbReference type="GO" id="GO:0016705">
    <property type="term" value="F:oxidoreductase activity, acting on paired donors, with incorporation or reduction of molecular oxygen"/>
    <property type="evidence" value="ECO:0007669"/>
    <property type="project" value="InterPro"/>
</dbReference>
<feature type="region of interest" description="Disordered" evidence="8">
    <location>
        <begin position="500"/>
        <end position="530"/>
    </location>
</feature>
<dbReference type="PANTHER" id="PTHR24304">
    <property type="entry name" value="CYTOCHROME P450 FAMILY 7"/>
    <property type="match status" value="1"/>
</dbReference>
<dbReference type="SUPFAM" id="SSF48264">
    <property type="entry name" value="Cytochrome P450"/>
    <property type="match status" value="1"/>
</dbReference>
<keyword evidence="5 6" id="KW-0408">Iron</keyword>
<comment type="similarity">
    <text evidence="2 7">Belongs to the cytochrome P450 family.</text>
</comment>
<dbReference type="CDD" id="cd11040">
    <property type="entry name" value="CYP7_CYP8-like"/>
    <property type="match status" value="1"/>
</dbReference>
<evidence type="ECO:0000256" key="8">
    <source>
        <dbReference type="SAM" id="MobiDB-lite"/>
    </source>
</evidence>
<dbReference type="GO" id="GO:0005506">
    <property type="term" value="F:iron ion binding"/>
    <property type="evidence" value="ECO:0007669"/>
    <property type="project" value="InterPro"/>
</dbReference>
<keyword evidence="7" id="KW-0560">Oxidoreductase</keyword>
<dbReference type="Pfam" id="PF00067">
    <property type="entry name" value="p450"/>
    <property type="match status" value="1"/>
</dbReference>
<comment type="caution">
    <text evidence="9">The sequence shown here is derived from an EMBL/GenBank/DDBJ whole genome shotgun (WGS) entry which is preliminary data.</text>
</comment>
<sequence>MITELDPLALLLKLYFENGCTRMSLKSCLIGYLSSVFTPLLATQGPFTYQAGHVGGFFMNNNQVIEKARKYFNSRAPFTLTVGGEPIIIITSATDVAEVWKSTQTFSMDPISKDMWRWVGVSTSHIDPMFEPQPEARYWRDAGLKKALSPVEMLMELHRRQLYGGASGRLEVFMRERLGPELETSFSSLKNVAVEVNGGSHPALLAKESAYITVSLFKLSCDLNIRGLTTAYFGPVIYKLQSEILEHFLVWEYTNWKYLYQVPGAFSRDMLAAKKALVDAFTGYFEMEESERGEMVYFVKECEELFKEMGLSTREMGGIMMLHYWAMIGNIYKISFWLLSHLLLSPDSASLISTIRNETAPALSPTNSHQINAERLTPEQCPTLHALFNEVLRLTVTSSLGRVATTDTVVGGKTVRKGTKVLIPFRELHYNPSAFGPAPERLSPNRFNDNPKLAKSSNFRPWGGGNHLCPGRFLAWQLIATNVALLVGNWDLDVLRQEGAGGRKGRMDQPNGFPKGDEGRPSPGVTPVAEGEDLFVKLMKRERGMTGVGS</sequence>
<dbReference type="PANTHER" id="PTHR24304:SF2">
    <property type="entry name" value="24-HYDROXYCHOLESTEROL 7-ALPHA-HYDROXYLASE"/>
    <property type="match status" value="1"/>
</dbReference>
<proteinExistence type="inferred from homology"/>
<reference evidence="9" key="1">
    <citation type="journal article" date="2020" name="Stud. Mycol.">
        <title>101 Dothideomycetes genomes: a test case for predicting lifestyles and emergence of pathogens.</title>
        <authorList>
            <person name="Haridas S."/>
            <person name="Albert R."/>
            <person name="Binder M."/>
            <person name="Bloem J."/>
            <person name="Labutti K."/>
            <person name="Salamov A."/>
            <person name="Andreopoulos B."/>
            <person name="Baker S."/>
            <person name="Barry K."/>
            <person name="Bills G."/>
            <person name="Bluhm B."/>
            <person name="Cannon C."/>
            <person name="Castanera R."/>
            <person name="Culley D."/>
            <person name="Daum C."/>
            <person name="Ezra D."/>
            <person name="Gonzalez J."/>
            <person name="Henrissat B."/>
            <person name="Kuo A."/>
            <person name="Liang C."/>
            <person name="Lipzen A."/>
            <person name="Lutzoni F."/>
            <person name="Magnuson J."/>
            <person name="Mondo S."/>
            <person name="Nolan M."/>
            <person name="Ohm R."/>
            <person name="Pangilinan J."/>
            <person name="Park H.-J."/>
            <person name="Ramirez L."/>
            <person name="Alfaro M."/>
            <person name="Sun H."/>
            <person name="Tritt A."/>
            <person name="Yoshinaga Y."/>
            <person name="Zwiers L.-H."/>
            <person name="Turgeon B."/>
            <person name="Goodwin S."/>
            <person name="Spatafora J."/>
            <person name="Crous P."/>
            <person name="Grigoriev I."/>
        </authorList>
    </citation>
    <scope>NUCLEOTIDE SEQUENCE</scope>
    <source>
        <strain evidence="9">ATCC 74209</strain>
    </source>
</reference>
<evidence type="ECO:0000256" key="5">
    <source>
        <dbReference type="ARBA" id="ARBA00023004"/>
    </source>
</evidence>
<accession>A0A9P4MZW6</accession>
<dbReference type="GO" id="GO:0008395">
    <property type="term" value="F:steroid hydroxylase activity"/>
    <property type="evidence" value="ECO:0007669"/>
    <property type="project" value="TreeGrafter"/>
</dbReference>
<evidence type="ECO:0000256" key="7">
    <source>
        <dbReference type="RuleBase" id="RU000461"/>
    </source>
</evidence>
<keyword evidence="7" id="KW-0503">Monooxygenase</keyword>
<evidence type="ECO:0000256" key="6">
    <source>
        <dbReference type="PIRSR" id="PIRSR602403-1"/>
    </source>
</evidence>
<keyword evidence="10" id="KW-1185">Reference proteome</keyword>
<feature type="binding site" description="axial binding residue" evidence="6">
    <location>
        <position position="469"/>
    </location>
    <ligand>
        <name>heme</name>
        <dbReference type="ChEBI" id="CHEBI:30413"/>
    </ligand>
    <ligandPart>
        <name>Fe</name>
        <dbReference type="ChEBI" id="CHEBI:18248"/>
    </ligandPart>
</feature>
<protein>
    <submittedName>
        <fullName evidence="9">Cytochrome P450</fullName>
    </submittedName>
</protein>
<name>A0A9P4MZW6_9PLEO</name>
<keyword evidence="3 6" id="KW-0349">Heme</keyword>
<organism evidence="9 10">
    <name type="scientific">Delitschia confertaspora ATCC 74209</name>
    <dbReference type="NCBI Taxonomy" id="1513339"/>
    <lineage>
        <taxon>Eukaryota</taxon>
        <taxon>Fungi</taxon>
        <taxon>Dikarya</taxon>
        <taxon>Ascomycota</taxon>
        <taxon>Pezizomycotina</taxon>
        <taxon>Dothideomycetes</taxon>
        <taxon>Pleosporomycetidae</taxon>
        <taxon>Pleosporales</taxon>
        <taxon>Delitschiaceae</taxon>
        <taxon>Delitschia</taxon>
    </lineage>
</organism>
<evidence type="ECO:0000256" key="3">
    <source>
        <dbReference type="ARBA" id="ARBA00022617"/>
    </source>
</evidence>
<gene>
    <name evidence="9" type="ORF">GQ43DRAFT_427889</name>
</gene>
<dbReference type="EMBL" id="ML993851">
    <property type="protein sequence ID" value="KAF2205688.1"/>
    <property type="molecule type" value="Genomic_DNA"/>
</dbReference>
<dbReference type="AlphaFoldDB" id="A0A9P4MZW6"/>